<dbReference type="PANTHER" id="PTHR12988:SF6">
    <property type="entry name" value="SPHINGOMYELIN PHOSPHODIESTERASE 4"/>
    <property type="match status" value="1"/>
</dbReference>
<keyword evidence="3 5" id="KW-1133">Transmembrane helix</keyword>
<evidence type="ECO:0000313" key="7">
    <source>
        <dbReference type="Proteomes" id="UP001186944"/>
    </source>
</evidence>
<comment type="caution">
    <text evidence="6">The sequence shown here is derived from an EMBL/GenBank/DDBJ whole genome shotgun (WGS) entry which is preliminary data.</text>
</comment>
<gene>
    <name evidence="6" type="ORF">FSP39_002782</name>
</gene>
<keyword evidence="2 5" id="KW-0812">Transmembrane</keyword>
<accession>A0AA88XMA2</accession>
<evidence type="ECO:0000256" key="1">
    <source>
        <dbReference type="ARBA" id="ARBA00004167"/>
    </source>
</evidence>
<evidence type="ECO:0000256" key="5">
    <source>
        <dbReference type="SAM" id="Phobius"/>
    </source>
</evidence>
<dbReference type="Pfam" id="PF14724">
    <property type="entry name" value="mit_SMPDase"/>
    <property type="match status" value="2"/>
</dbReference>
<keyword evidence="4 5" id="KW-0472">Membrane</keyword>
<name>A0AA88XMA2_PINIB</name>
<dbReference type="PANTHER" id="PTHR12988">
    <property type="entry name" value="SPHINGOMYELIN PHOSPHODIESTERASE 4"/>
    <property type="match status" value="1"/>
</dbReference>
<protein>
    <recommendedName>
        <fullName evidence="8">Sphingomyelin phosphodiesterase 4</fullName>
    </recommendedName>
</protein>
<reference evidence="6" key="1">
    <citation type="submission" date="2019-08" db="EMBL/GenBank/DDBJ databases">
        <title>The improved chromosome-level genome for the pearl oyster Pinctada fucata martensii using PacBio sequencing and Hi-C.</title>
        <authorList>
            <person name="Zheng Z."/>
        </authorList>
    </citation>
    <scope>NUCLEOTIDE SEQUENCE</scope>
    <source>
        <strain evidence="6">ZZ-2019</strain>
        <tissue evidence="6">Adductor muscle</tissue>
    </source>
</reference>
<dbReference type="GO" id="GO:0016020">
    <property type="term" value="C:membrane"/>
    <property type="evidence" value="ECO:0007669"/>
    <property type="project" value="UniProtKB-SubCell"/>
</dbReference>
<dbReference type="GO" id="GO:0046513">
    <property type="term" value="P:ceramide biosynthetic process"/>
    <property type="evidence" value="ECO:0007669"/>
    <property type="project" value="TreeGrafter"/>
</dbReference>
<dbReference type="InterPro" id="IPR024129">
    <property type="entry name" value="Sphingomy_SMPD4"/>
</dbReference>
<comment type="subcellular location">
    <subcellularLocation>
        <location evidence="1">Membrane</location>
        <topology evidence="1">Single-pass membrane protein</topology>
    </subcellularLocation>
</comment>
<proteinExistence type="predicted"/>
<evidence type="ECO:0000313" key="6">
    <source>
        <dbReference type="EMBL" id="KAK3083762.1"/>
    </source>
</evidence>
<feature type="transmembrane region" description="Helical" evidence="5">
    <location>
        <begin position="796"/>
        <end position="816"/>
    </location>
</feature>
<dbReference type="EMBL" id="VSWD01000013">
    <property type="protein sequence ID" value="KAK3083762.1"/>
    <property type="molecule type" value="Genomic_DNA"/>
</dbReference>
<evidence type="ECO:0000256" key="3">
    <source>
        <dbReference type="ARBA" id="ARBA00022989"/>
    </source>
</evidence>
<sequence>MGSLRERYGQAKMGLKSPPFDFERVERYIDWSRGFTTFFVRLQNVAFKSIPQRCMEMESVLQMGTKELRSALPQLLESIFGFGNEAGWGLDLVSRTTNIQDFECLRRLLSPEGPLLSLVYSLQADPYLSYEFPFSCLPAPTRHTIEDGGVPLFYANKLQYQGYGRPIIALTAFECYMFYFVHCLVNPQWQKRSIHWTNLTDCLYPCLLDDYLNYFLPLYKDSLPPMPHAASPVRSPVVHSLLGAKSGSPTPPRSSSRPGLLKSSFLAAHKQHTQVAPSLAQSEAETYRSETLVQVLVEFWLNQNNSSTDRQTTMSHSPMEHFLPSSNHVRLVRMLIKHLHSFANTATHIVVASPYQSHMVSSLDEFKKSIFPHIVQKKLYAFLRHGFDRWPLDCSFRIMLETWLSYIQPWRYLTSSYTTKSVRRDSDADSKTVEEKWFPFVEGNLLFYTVLYQEFIVRLFRMDLTTLFNACMLFRVAKVFSLPNLSNMIQRAEREMCLLRNGRSVMDLGGSYLSPETNLSLTNQIAELEKPGFQYILMYGEETLQVIKQVLAQIDISRRTITALENSFTKPHKSGLAALFDVSSWFDKEERSVFGDLTSSEVKKLKIYLDSATKNLCYIFDISSSEHSSDTMHTLHGLDQSSFLNVSAYSPNKTPDYIRTDDGIQLTPLGRRQMMNKMKHFDVCYQGDPDLQPIRSYENATAVRLLYHLCNYVNTQFGEQIQSLYDRDDLIGRFSHVFLAPSLSRGQKIDSPIPSSTRRAMEEPRLSLRFFGSYKTMMYLCFLYFVARVWLGMGPVGFTLCLMILIAGFGLFRAVFLPVKSHTS</sequence>
<evidence type="ECO:0008006" key="8">
    <source>
        <dbReference type="Google" id="ProtNLM"/>
    </source>
</evidence>
<dbReference type="AlphaFoldDB" id="A0AA88XMA2"/>
<dbReference type="GO" id="GO:0006685">
    <property type="term" value="P:sphingomyelin catabolic process"/>
    <property type="evidence" value="ECO:0007669"/>
    <property type="project" value="TreeGrafter"/>
</dbReference>
<dbReference type="Proteomes" id="UP001186944">
    <property type="component" value="Unassembled WGS sequence"/>
</dbReference>
<evidence type="ECO:0000256" key="4">
    <source>
        <dbReference type="ARBA" id="ARBA00023136"/>
    </source>
</evidence>
<feature type="transmembrane region" description="Helical" evidence="5">
    <location>
        <begin position="768"/>
        <end position="790"/>
    </location>
</feature>
<keyword evidence="7" id="KW-1185">Reference proteome</keyword>
<organism evidence="6 7">
    <name type="scientific">Pinctada imbricata</name>
    <name type="common">Atlantic pearl-oyster</name>
    <name type="synonym">Pinctada martensii</name>
    <dbReference type="NCBI Taxonomy" id="66713"/>
    <lineage>
        <taxon>Eukaryota</taxon>
        <taxon>Metazoa</taxon>
        <taxon>Spiralia</taxon>
        <taxon>Lophotrochozoa</taxon>
        <taxon>Mollusca</taxon>
        <taxon>Bivalvia</taxon>
        <taxon>Autobranchia</taxon>
        <taxon>Pteriomorphia</taxon>
        <taxon>Pterioida</taxon>
        <taxon>Pterioidea</taxon>
        <taxon>Pteriidae</taxon>
        <taxon>Pinctada</taxon>
    </lineage>
</organism>
<evidence type="ECO:0000256" key="2">
    <source>
        <dbReference type="ARBA" id="ARBA00022692"/>
    </source>
</evidence>
<dbReference type="GO" id="GO:0050290">
    <property type="term" value="F:sphingomyelin phosphodiesterase D activity"/>
    <property type="evidence" value="ECO:0007669"/>
    <property type="project" value="InterPro"/>
</dbReference>
<dbReference type="GO" id="GO:0046475">
    <property type="term" value="P:glycerophospholipid catabolic process"/>
    <property type="evidence" value="ECO:0007669"/>
    <property type="project" value="TreeGrafter"/>
</dbReference>